<dbReference type="PROSITE" id="PS50262">
    <property type="entry name" value="G_PROTEIN_RECEP_F1_2"/>
    <property type="match status" value="1"/>
</dbReference>
<organism evidence="14 18">
    <name type="scientific">Adineta steineri</name>
    <dbReference type="NCBI Taxonomy" id="433720"/>
    <lineage>
        <taxon>Eukaryota</taxon>
        <taxon>Metazoa</taxon>
        <taxon>Spiralia</taxon>
        <taxon>Gnathifera</taxon>
        <taxon>Rotifera</taxon>
        <taxon>Eurotatoria</taxon>
        <taxon>Bdelloidea</taxon>
        <taxon>Adinetida</taxon>
        <taxon>Adinetidae</taxon>
        <taxon>Adineta</taxon>
    </lineage>
</organism>
<accession>A0A814WYB4</accession>
<evidence type="ECO:0000256" key="7">
    <source>
        <dbReference type="ARBA" id="ARBA00023157"/>
    </source>
</evidence>
<dbReference type="GO" id="GO:0005886">
    <property type="term" value="C:plasma membrane"/>
    <property type="evidence" value="ECO:0007669"/>
    <property type="project" value="UniProtKB-SubCell"/>
</dbReference>
<feature type="transmembrane region" description="Helical" evidence="12">
    <location>
        <begin position="25"/>
        <end position="54"/>
    </location>
</feature>
<dbReference type="Gene3D" id="1.20.1070.10">
    <property type="entry name" value="Rhodopsin 7-helix transmembrane proteins"/>
    <property type="match status" value="2"/>
</dbReference>
<evidence type="ECO:0000313" key="16">
    <source>
        <dbReference type="EMBL" id="CAF3560728.1"/>
    </source>
</evidence>
<dbReference type="InterPro" id="IPR000276">
    <property type="entry name" value="GPCR_Rhodpsn"/>
</dbReference>
<dbReference type="Proteomes" id="UP000663891">
    <property type="component" value="Unassembled WGS sequence"/>
</dbReference>
<dbReference type="InterPro" id="IPR001556">
    <property type="entry name" value="Bombsn_rcpt-like"/>
</dbReference>
<dbReference type="PROSITE" id="PS00237">
    <property type="entry name" value="G_PROTEIN_RECEP_F1_1"/>
    <property type="match status" value="1"/>
</dbReference>
<dbReference type="SUPFAM" id="SSF81321">
    <property type="entry name" value="Family A G protein-coupled receptor-like"/>
    <property type="match status" value="1"/>
</dbReference>
<feature type="transmembrane region" description="Helical" evidence="12">
    <location>
        <begin position="196"/>
        <end position="215"/>
    </location>
</feature>
<feature type="transmembrane region" description="Helical" evidence="12">
    <location>
        <begin position="106"/>
        <end position="124"/>
    </location>
</feature>
<feature type="domain" description="G-protein coupled receptors family 1 profile" evidence="13">
    <location>
        <begin position="45"/>
        <end position="484"/>
    </location>
</feature>
<comment type="similarity">
    <text evidence="11">Belongs to the G-protein coupled receptor 1 family.</text>
</comment>
<gene>
    <name evidence="14" type="ORF">JYZ213_LOCUS27300</name>
    <name evidence="16" type="ORF">OKA104_LOCUS4575</name>
    <name evidence="17" type="ORF">OXD698_LOCUS26002</name>
    <name evidence="15" type="ORF">VCS650_LOCUS34600</name>
</gene>
<evidence type="ECO:0000256" key="11">
    <source>
        <dbReference type="RuleBase" id="RU000688"/>
    </source>
</evidence>
<dbReference type="AlphaFoldDB" id="A0A814WYB4"/>
<keyword evidence="7" id="KW-1015">Disulfide bond</keyword>
<comment type="subcellular location">
    <subcellularLocation>
        <location evidence="1">Cell membrane</location>
        <topology evidence="1">Multi-pass membrane protein</topology>
    </subcellularLocation>
</comment>
<evidence type="ECO:0000256" key="9">
    <source>
        <dbReference type="ARBA" id="ARBA00023180"/>
    </source>
</evidence>
<evidence type="ECO:0000256" key="3">
    <source>
        <dbReference type="ARBA" id="ARBA00022692"/>
    </source>
</evidence>
<keyword evidence="6 12" id="KW-0472">Membrane</keyword>
<keyword evidence="10 11" id="KW-0807">Transducer</keyword>
<dbReference type="EMBL" id="CAJNON010000736">
    <property type="protein sequence ID" value="CAF1366279.1"/>
    <property type="molecule type" value="Genomic_DNA"/>
</dbReference>
<evidence type="ECO:0000313" key="15">
    <source>
        <dbReference type="EMBL" id="CAF1366279.1"/>
    </source>
</evidence>
<evidence type="ECO:0000256" key="1">
    <source>
        <dbReference type="ARBA" id="ARBA00004651"/>
    </source>
</evidence>
<protein>
    <recommendedName>
        <fullName evidence="13">G-protein coupled receptors family 1 profile domain-containing protein</fullName>
    </recommendedName>
</protein>
<keyword evidence="3 11" id="KW-0812">Transmembrane</keyword>
<dbReference type="Pfam" id="PF00001">
    <property type="entry name" value="7tm_1"/>
    <property type="match status" value="1"/>
</dbReference>
<evidence type="ECO:0000256" key="5">
    <source>
        <dbReference type="ARBA" id="ARBA00023040"/>
    </source>
</evidence>
<dbReference type="Proteomes" id="UP000663881">
    <property type="component" value="Unassembled WGS sequence"/>
</dbReference>
<evidence type="ECO:0000256" key="4">
    <source>
        <dbReference type="ARBA" id="ARBA00022989"/>
    </source>
</evidence>
<dbReference type="PRINTS" id="PR00358">
    <property type="entry name" value="BOMBESINR"/>
</dbReference>
<dbReference type="GO" id="GO:0008528">
    <property type="term" value="F:G protein-coupled peptide receptor activity"/>
    <property type="evidence" value="ECO:0007669"/>
    <property type="project" value="InterPro"/>
</dbReference>
<dbReference type="EMBL" id="CAJOAY010000150">
    <property type="protein sequence ID" value="CAF3560728.1"/>
    <property type="molecule type" value="Genomic_DNA"/>
</dbReference>
<evidence type="ECO:0000256" key="8">
    <source>
        <dbReference type="ARBA" id="ARBA00023170"/>
    </source>
</evidence>
<dbReference type="InterPro" id="IPR017452">
    <property type="entry name" value="GPCR_Rhodpsn_7TM"/>
</dbReference>
<keyword evidence="9" id="KW-0325">Glycoprotein</keyword>
<sequence>MYSNQNDSHEPNTFWTRNFQSHTSLIFSCIIFFIYTIIFLIGLIANIFVIVMIIKRRRMRTLTNRFLLNLAISDLIATVVCLPPTAYHYYDKRWIFGEFLCRFVPFMQGTSVAVSIFTLMAVSIDRFIAIHKPIHSKLLCTPSRILITIGMTWIASFFLMIPLILHHQIVDPFDITLTACAEEWHRNMNARLAYDFLLLFVLFILPLTLMTYCYIRISFSLWFIDGNVRSSLSTTLLNAARFSTISEDIINDVRRNSIQKPRSIYMHYHKTNDNCRNRQNLEDYRSFLISNRQQRNTILQDQNNYRQSSSIMLRRYSENDYTLNTNQIQLHIQGRPIPTRQRHSISQYTSGLIRSSVSSIPSQNNRLSIFNTQQRRSIIDFEHASRFIHSRRRVVKLLITLVIVFFITRLPIHILSIYIDITSNTYLPENTYKNTTKSEFLDDSIDIYSSYVTNTDNKMFLVLYVNPIFQLFSLSNSAINPLCYCFMSHAVKQIVTLFQQKLRRNQKKASSLTLVQ</sequence>
<keyword evidence="4 12" id="KW-1133">Transmembrane helix</keyword>
<dbReference type="Proteomes" id="UP000663844">
    <property type="component" value="Unassembled WGS sequence"/>
</dbReference>
<evidence type="ECO:0000313" key="17">
    <source>
        <dbReference type="EMBL" id="CAF3938656.1"/>
    </source>
</evidence>
<keyword evidence="5 11" id="KW-0297">G-protein coupled receptor</keyword>
<dbReference type="PRINTS" id="PR00237">
    <property type="entry name" value="GPCRRHODOPSN"/>
</dbReference>
<evidence type="ECO:0000313" key="14">
    <source>
        <dbReference type="EMBL" id="CAF1208155.1"/>
    </source>
</evidence>
<evidence type="ECO:0000256" key="2">
    <source>
        <dbReference type="ARBA" id="ARBA00022475"/>
    </source>
</evidence>
<evidence type="ECO:0000256" key="12">
    <source>
        <dbReference type="SAM" id="Phobius"/>
    </source>
</evidence>
<proteinExistence type="inferred from homology"/>
<feature type="transmembrane region" description="Helical" evidence="12">
    <location>
        <begin position="145"/>
        <end position="165"/>
    </location>
</feature>
<name>A0A814WYB4_9BILA</name>
<evidence type="ECO:0000259" key="13">
    <source>
        <dbReference type="PROSITE" id="PS50262"/>
    </source>
</evidence>
<dbReference type="EMBL" id="CAJOAZ010002544">
    <property type="protein sequence ID" value="CAF3938656.1"/>
    <property type="molecule type" value="Genomic_DNA"/>
</dbReference>
<evidence type="ECO:0000313" key="18">
    <source>
        <dbReference type="Proteomes" id="UP000663845"/>
    </source>
</evidence>
<dbReference type="OrthoDB" id="10037617at2759"/>
<keyword evidence="2" id="KW-1003">Cell membrane</keyword>
<evidence type="ECO:0000256" key="10">
    <source>
        <dbReference type="ARBA" id="ARBA00023224"/>
    </source>
</evidence>
<reference evidence="14" key="1">
    <citation type="submission" date="2021-02" db="EMBL/GenBank/DDBJ databases">
        <authorList>
            <person name="Nowell W R."/>
        </authorList>
    </citation>
    <scope>NUCLEOTIDE SEQUENCE</scope>
</reference>
<dbReference type="Proteomes" id="UP000663845">
    <property type="component" value="Unassembled WGS sequence"/>
</dbReference>
<dbReference type="PANTHER" id="PTHR45695">
    <property type="entry name" value="LEUCOKININ RECEPTOR-RELATED"/>
    <property type="match status" value="1"/>
</dbReference>
<feature type="transmembrane region" description="Helical" evidence="12">
    <location>
        <begin position="394"/>
        <end position="419"/>
    </location>
</feature>
<dbReference type="EMBL" id="CAJNOG010000378">
    <property type="protein sequence ID" value="CAF1208155.1"/>
    <property type="molecule type" value="Genomic_DNA"/>
</dbReference>
<evidence type="ECO:0000256" key="6">
    <source>
        <dbReference type="ARBA" id="ARBA00023136"/>
    </source>
</evidence>
<keyword evidence="8 11" id="KW-0675">Receptor</keyword>
<comment type="caution">
    <text evidence="14">The sequence shown here is derived from an EMBL/GenBank/DDBJ whole genome shotgun (WGS) entry which is preliminary data.</text>
</comment>
<feature type="transmembrane region" description="Helical" evidence="12">
    <location>
        <begin position="66"/>
        <end position="86"/>
    </location>
</feature>
<dbReference type="PANTHER" id="PTHR45695:SF9">
    <property type="entry name" value="LEUCOKININ RECEPTOR"/>
    <property type="match status" value="1"/>
</dbReference>